<reference evidence="2" key="2">
    <citation type="submission" date="2002-04" db="EMBL/GenBank/DDBJ databases">
        <title>Oryza sativa nipponbare(GA3) genomic DNA, chromosome 8, BAC clone:B1114E07.</title>
        <authorList>
            <person name="Sasaki T."/>
            <person name="Matsumoto T."/>
            <person name="Katayose Y."/>
        </authorList>
    </citation>
    <scope>NUCLEOTIDE SEQUENCE</scope>
</reference>
<gene>
    <name evidence="2" type="ORF">B1114E07.2</name>
    <name evidence="1" type="ORF">P0475A09.36</name>
</gene>
<proteinExistence type="predicted"/>
<name>Q6Z5X8_ORYSJ</name>
<dbReference type="AlphaFoldDB" id="Q6Z5X8"/>
<reference evidence="3" key="4">
    <citation type="journal article" date="2008" name="Nucleic Acids Res.">
        <title>The rice annotation project database (RAP-DB): 2008 update.</title>
        <authorList>
            <consortium name="The rice annotation project (RAP)"/>
        </authorList>
    </citation>
    <scope>GENOME REANNOTATION</scope>
    <source>
        <strain evidence="3">cv. Nipponbare</strain>
    </source>
</reference>
<protein>
    <submittedName>
        <fullName evidence="2">Uncharacterized protein</fullName>
    </submittedName>
</protein>
<dbReference type="Proteomes" id="UP000000763">
    <property type="component" value="Chromosome 8"/>
</dbReference>
<sequence length="75" mass="7278">MRPSSLADEGKKVVVARVPLLQAPGSLLADAATKIEGCGGSASLRVGGVSVGEEARAAAGRCDGGGGGADTREGR</sequence>
<dbReference type="EMBL" id="AP005097">
    <property type="protein sequence ID" value="BAD01337.1"/>
    <property type="molecule type" value="Genomic_DNA"/>
</dbReference>
<evidence type="ECO:0000313" key="2">
    <source>
        <dbReference type="EMBL" id="BAD01337.1"/>
    </source>
</evidence>
<reference evidence="3" key="3">
    <citation type="journal article" date="2005" name="Nature">
        <title>The map-based sequence of the rice genome.</title>
        <authorList>
            <consortium name="International rice genome sequencing project (IRGSP)"/>
            <person name="Matsumoto T."/>
            <person name="Wu J."/>
            <person name="Kanamori H."/>
            <person name="Katayose Y."/>
            <person name="Fujisawa M."/>
            <person name="Namiki N."/>
            <person name="Mizuno H."/>
            <person name="Yamamoto K."/>
            <person name="Antonio B.A."/>
            <person name="Baba T."/>
            <person name="Sakata K."/>
            <person name="Nagamura Y."/>
            <person name="Aoki H."/>
            <person name="Arikawa K."/>
            <person name="Arita K."/>
            <person name="Bito T."/>
            <person name="Chiden Y."/>
            <person name="Fujitsuka N."/>
            <person name="Fukunaka R."/>
            <person name="Hamada M."/>
            <person name="Harada C."/>
            <person name="Hayashi A."/>
            <person name="Hijishita S."/>
            <person name="Honda M."/>
            <person name="Hosokawa S."/>
            <person name="Ichikawa Y."/>
            <person name="Idonuma A."/>
            <person name="Iijima M."/>
            <person name="Ikeda M."/>
            <person name="Ikeno M."/>
            <person name="Ito K."/>
            <person name="Ito S."/>
            <person name="Ito T."/>
            <person name="Ito Y."/>
            <person name="Ito Y."/>
            <person name="Iwabuchi A."/>
            <person name="Kamiya K."/>
            <person name="Karasawa W."/>
            <person name="Kurita K."/>
            <person name="Katagiri S."/>
            <person name="Kikuta A."/>
            <person name="Kobayashi H."/>
            <person name="Kobayashi N."/>
            <person name="Machita K."/>
            <person name="Maehara T."/>
            <person name="Masukawa M."/>
            <person name="Mizubayashi T."/>
            <person name="Mukai Y."/>
            <person name="Nagasaki H."/>
            <person name="Nagata Y."/>
            <person name="Naito S."/>
            <person name="Nakashima M."/>
            <person name="Nakama Y."/>
            <person name="Nakamichi Y."/>
            <person name="Nakamura M."/>
            <person name="Meguro A."/>
            <person name="Negishi M."/>
            <person name="Ohta I."/>
            <person name="Ohta T."/>
            <person name="Okamoto M."/>
            <person name="Ono N."/>
            <person name="Saji S."/>
            <person name="Sakaguchi M."/>
            <person name="Sakai K."/>
            <person name="Shibata M."/>
            <person name="Shimokawa T."/>
            <person name="Song J."/>
            <person name="Takazaki Y."/>
            <person name="Terasawa K."/>
            <person name="Tsugane M."/>
            <person name="Tsuji K."/>
            <person name="Ueda S."/>
            <person name="Waki K."/>
            <person name="Yamagata H."/>
            <person name="Yamamoto M."/>
            <person name="Yamamoto S."/>
            <person name="Yamane H."/>
            <person name="Yoshiki S."/>
            <person name="Yoshihara R."/>
            <person name="Yukawa K."/>
            <person name="Zhong H."/>
            <person name="Yano M."/>
            <person name="Yuan Q."/>
            <person name="Ouyang S."/>
            <person name="Liu J."/>
            <person name="Jones K.M."/>
            <person name="Gansberger K."/>
            <person name="Moffat K."/>
            <person name="Hill J."/>
            <person name="Bera J."/>
            <person name="Fadrosh D."/>
            <person name="Jin S."/>
            <person name="Johri S."/>
            <person name="Kim M."/>
            <person name="Overton L."/>
            <person name="Reardon M."/>
            <person name="Tsitrin T."/>
            <person name="Vuong H."/>
            <person name="Weaver B."/>
            <person name="Ciecko A."/>
            <person name="Tallon L."/>
            <person name="Jackson J."/>
            <person name="Pai G."/>
            <person name="Aken S.V."/>
            <person name="Utterback T."/>
            <person name="Reidmuller S."/>
            <person name="Feldblyum T."/>
            <person name="Hsiao J."/>
            <person name="Zismann V."/>
            <person name="Iobst S."/>
            <person name="de Vazeille A.R."/>
            <person name="Buell C.R."/>
            <person name="Ying K."/>
            <person name="Li Y."/>
            <person name="Lu T."/>
            <person name="Huang Y."/>
            <person name="Zhao Q."/>
            <person name="Feng Q."/>
            <person name="Zhang L."/>
            <person name="Zhu J."/>
            <person name="Weng Q."/>
            <person name="Mu J."/>
            <person name="Lu Y."/>
            <person name="Fan D."/>
            <person name="Liu Y."/>
            <person name="Guan J."/>
            <person name="Zhang Y."/>
            <person name="Yu S."/>
            <person name="Liu X."/>
            <person name="Zhang Y."/>
            <person name="Hong G."/>
            <person name="Han B."/>
            <person name="Choisne N."/>
            <person name="Demange N."/>
            <person name="Orjeda G."/>
            <person name="Samain S."/>
            <person name="Cattolico L."/>
            <person name="Pelletier E."/>
            <person name="Couloux A."/>
            <person name="Segurens B."/>
            <person name="Wincker P."/>
            <person name="D'Hont A."/>
            <person name="Scarpelli C."/>
            <person name="Weissenbach J."/>
            <person name="Salanoubat M."/>
            <person name="Quetier F."/>
            <person name="Yu Y."/>
            <person name="Kim H.R."/>
            <person name="Rambo T."/>
            <person name="Currie J."/>
            <person name="Collura K."/>
            <person name="Luo M."/>
            <person name="Yang T."/>
            <person name="Ammiraju J.S.S."/>
            <person name="Engler F."/>
            <person name="Soderlund C."/>
            <person name="Wing R.A."/>
            <person name="Palmer L.E."/>
            <person name="de la Bastide M."/>
            <person name="Spiegel L."/>
            <person name="Nascimento L."/>
            <person name="Zutavern T."/>
            <person name="O'Shaughnessy A."/>
            <person name="Dike S."/>
            <person name="Dedhia N."/>
            <person name="Preston R."/>
            <person name="Balija V."/>
            <person name="McCombie W.R."/>
            <person name="Chow T."/>
            <person name="Chen H."/>
            <person name="Chung M."/>
            <person name="Chen C."/>
            <person name="Shaw J."/>
            <person name="Wu H."/>
            <person name="Hsiao K."/>
            <person name="Chao Y."/>
            <person name="Chu M."/>
            <person name="Cheng C."/>
            <person name="Hour A."/>
            <person name="Lee P."/>
            <person name="Lin S."/>
            <person name="Lin Y."/>
            <person name="Liou J."/>
            <person name="Liu S."/>
            <person name="Hsing Y."/>
            <person name="Raghuvanshi S."/>
            <person name="Mohanty A."/>
            <person name="Bharti A.K."/>
            <person name="Gaur A."/>
            <person name="Gupta V."/>
            <person name="Kumar D."/>
            <person name="Ravi V."/>
            <person name="Vij S."/>
            <person name="Kapur A."/>
            <person name="Khurana P."/>
            <person name="Khurana P."/>
            <person name="Khurana J.P."/>
            <person name="Tyagi A.K."/>
            <person name="Gaikwad K."/>
            <person name="Singh A."/>
            <person name="Dalal V."/>
            <person name="Srivastava S."/>
            <person name="Dixit A."/>
            <person name="Pal A.K."/>
            <person name="Ghazi I.A."/>
            <person name="Yadav M."/>
            <person name="Pandit A."/>
            <person name="Bhargava A."/>
            <person name="Sureshbabu K."/>
            <person name="Batra K."/>
            <person name="Sharma T.R."/>
            <person name="Mohapatra T."/>
            <person name="Singh N.K."/>
            <person name="Messing J."/>
            <person name="Nelson A.B."/>
            <person name="Fuks G."/>
            <person name="Kavchok S."/>
            <person name="Keizer G."/>
            <person name="Linton E."/>
            <person name="Llaca V."/>
            <person name="Song R."/>
            <person name="Tanyolac B."/>
            <person name="Young S."/>
            <person name="Ho-Il K."/>
            <person name="Hahn J.H."/>
            <person name="Sangsakoo G."/>
            <person name="Vanavichit A."/>
            <person name="de Mattos Luiz.A.T."/>
            <person name="Zimmer P.D."/>
            <person name="Malone G."/>
            <person name="Dellagostin O."/>
            <person name="de Oliveira A.C."/>
            <person name="Bevan M."/>
            <person name="Bancroft I."/>
            <person name="Minx P."/>
            <person name="Cordum H."/>
            <person name="Wilson R."/>
            <person name="Cheng Z."/>
            <person name="Jin W."/>
            <person name="Jiang J."/>
            <person name="Leong S.A."/>
            <person name="Iwama H."/>
            <person name="Gojobori T."/>
            <person name="Itoh T."/>
            <person name="Niimura Y."/>
            <person name="Fujii Y."/>
            <person name="Habara T."/>
            <person name="Sakai H."/>
            <person name="Sato Y."/>
            <person name="Wilson G."/>
            <person name="Kumar K."/>
            <person name="McCouch S."/>
            <person name="Juretic N."/>
            <person name="Hoen D."/>
            <person name="Wright S."/>
            <person name="Bruskiewich R."/>
            <person name="Bureau T."/>
            <person name="Miyao A."/>
            <person name="Hirochika H."/>
            <person name="Nishikawa T."/>
            <person name="Kadowaki K."/>
            <person name="Sugiura M."/>
            <person name="Burr B."/>
            <person name="Sasaki T."/>
        </authorList>
    </citation>
    <scope>NUCLEOTIDE SEQUENCE [LARGE SCALE GENOMIC DNA]</scope>
    <source>
        <strain evidence="3">cv. Nipponbare</strain>
    </source>
</reference>
<evidence type="ECO:0000313" key="3">
    <source>
        <dbReference type="Proteomes" id="UP000000763"/>
    </source>
</evidence>
<evidence type="ECO:0000313" key="1">
    <source>
        <dbReference type="EMBL" id="BAD01334.1"/>
    </source>
</evidence>
<organism evidence="2 3">
    <name type="scientific">Oryza sativa subsp. japonica</name>
    <name type="common">Rice</name>
    <dbReference type="NCBI Taxonomy" id="39947"/>
    <lineage>
        <taxon>Eukaryota</taxon>
        <taxon>Viridiplantae</taxon>
        <taxon>Streptophyta</taxon>
        <taxon>Embryophyta</taxon>
        <taxon>Tracheophyta</taxon>
        <taxon>Spermatophyta</taxon>
        <taxon>Magnoliopsida</taxon>
        <taxon>Liliopsida</taxon>
        <taxon>Poales</taxon>
        <taxon>Poaceae</taxon>
        <taxon>BOP clade</taxon>
        <taxon>Oryzoideae</taxon>
        <taxon>Oryzeae</taxon>
        <taxon>Oryzinae</taxon>
        <taxon>Oryza</taxon>
        <taxon>Oryza sativa</taxon>
    </lineage>
</organism>
<reference evidence="1" key="1">
    <citation type="submission" date="2002-01" db="EMBL/GenBank/DDBJ databases">
        <title>Oryza sativa nipponbare(GA3) genomic DNA, chromosome 8, PAC clone:P0475A09.</title>
        <authorList>
            <person name="Sasaki T."/>
            <person name="Matsumoto T."/>
            <person name="Yamamoto K."/>
        </authorList>
    </citation>
    <scope>NUCLEOTIDE SEQUENCE</scope>
</reference>
<dbReference type="EMBL" id="AP004696">
    <property type="protein sequence ID" value="BAD01334.1"/>
    <property type="molecule type" value="Genomic_DNA"/>
</dbReference>
<accession>Q6Z5X8</accession>